<dbReference type="RefSeq" id="WP_106453471.1">
    <property type="nucleotide sequence ID" value="NZ_PXYH01000011.1"/>
</dbReference>
<dbReference type="Proteomes" id="UP000242181">
    <property type="component" value="Unassembled WGS sequence"/>
</dbReference>
<evidence type="ECO:0000313" key="1">
    <source>
        <dbReference type="EMBL" id="PSJ42498.1"/>
    </source>
</evidence>
<proteinExistence type="predicted"/>
<dbReference type="EMBL" id="PXYH01000011">
    <property type="protein sequence ID" value="PSJ42498.1"/>
    <property type="molecule type" value="Genomic_DNA"/>
</dbReference>
<gene>
    <name evidence="1" type="ORF">C7I36_09455</name>
</gene>
<accession>A0A2P7QX02</accession>
<comment type="caution">
    <text evidence="1">The sequence shown here is derived from an EMBL/GenBank/DDBJ whole genome shotgun (WGS) entry which is preliminary data.</text>
</comment>
<protein>
    <submittedName>
        <fullName evidence="1">Uncharacterized protein</fullName>
    </submittedName>
</protein>
<dbReference type="AlphaFoldDB" id="A0A2P7QX02"/>
<name>A0A2P7QX02_9GAMM</name>
<reference evidence="1 2" key="1">
    <citation type="submission" date="2018-03" db="EMBL/GenBank/DDBJ databases">
        <title>The draft genome of Zobellella taiwanensis JCM 13381.</title>
        <authorList>
            <person name="Liu L."/>
            <person name="Li L."/>
            <person name="Wang T."/>
            <person name="Zhang X."/>
            <person name="Liang L."/>
        </authorList>
    </citation>
    <scope>NUCLEOTIDE SEQUENCE [LARGE SCALE GENOMIC DNA]</scope>
    <source>
        <strain evidence="1 2">JCM 13381</strain>
    </source>
</reference>
<evidence type="ECO:0000313" key="2">
    <source>
        <dbReference type="Proteomes" id="UP000242181"/>
    </source>
</evidence>
<keyword evidence="2" id="KW-1185">Reference proteome</keyword>
<organism evidence="1 2">
    <name type="scientific">Zobellella taiwanensis</name>
    <dbReference type="NCBI Taxonomy" id="347535"/>
    <lineage>
        <taxon>Bacteria</taxon>
        <taxon>Pseudomonadati</taxon>
        <taxon>Pseudomonadota</taxon>
        <taxon>Gammaproteobacteria</taxon>
        <taxon>Aeromonadales</taxon>
        <taxon>Aeromonadaceae</taxon>
        <taxon>Zobellella</taxon>
    </lineage>
</organism>
<sequence>MQNSPFVSGDGGIVINEAGLVRRGKGNRQEVGGRVFDEAFVVSVDEGYLFHLWCGVYSRFHQIR</sequence>